<dbReference type="AlphaFoldDB" id="A0A0M2RAF3"/>
<evidence type="ECO:0000313" key="1">
    <source>
        <dbReference type="EMBL" id="KKJ78636.1"/>
    </source>
</evidence>
<comment type="caution">
    <text evidence="1">The sequence shown here is derived from an EMBL/GenBank/DDBJ whole genome shotgun (WGS) entry which is preliminary data.</text>
</comment>
<gene>
    <name evidence="1" type="ORF">WH95_00610</name>
</gene>
<protein>
    <submittedName>
        <fullName evidence="1">Uncharacterized protein</fullName>
    </submittedName>
</protein>
<evidence type="ECO:0000313" key="2">
    <source>
        <dbReference type="Proteomes" id="UP000034491"/>
    </source>
</evidence>
<organism evidence="1 2">
    <name type="scientific">Kiloniella litopenaei</name>
    <dbReference type="NCBI Taxonomy" id="1549748"/>
    <lineage>
        <taxon>Bacteria</taxon>
        <taxon>Pseudomonadati</taxon>
        <taxon>Pseudomonadota</taxon>
        <taxon>Alphaproteobacteria</taxon>
        <taxon>Rhodospirillales</taxon>
        <taxon>Kiloniellaceae</taxon>
        <taxon>Kiloniella</taxon>
    </lineage>
</organism>
<proteinExistence type="predicted"/>
<sequence length="79" mass="8864">MVPQRIILPVLIAASPMVRRGQLGEAVADLQAEAIRVADRKIIADLHSADHLAKATLFMIRHNIFFIRRKRKTRPLGLG</sequence>
<dbReference type="EMBL" id="LANI01000001">
    <property type="protein sequence ID" value="KKJ78636.1"/>
    <property type="molecule type" value="Genomic_DNA"/>
</dbReference>
<keyword evidence="2" id="KW-1185">Reference proteome</keyword>
<accession>A0A0M2RAF3</accession>
<reference evidence="1 2" key="1">
    <citation type="submission" date="2015-03" db="EMBL/GenBank/DDBJ databases">
        <title>Genome sequence of Kiloniella sp. P1-1, isolated from the gut microflora of Pacific white shrimp, Penaeus vannamei.</title>
        <authorList>
            <person name="Shao Z."/>
            <person name="Wang L."/>
            <person name="Li X."/>
        </authorList>
    </citation>
    <scope>NUCLEOTIDE SEQUENCE [LARGE SCALE GENOMIC DNA]</scope>
    <source>
        <strain evidence="1 2">P1-1</strain>
    </source>
</reference>
<dbReference type="Proteomes" id="UP000034491">
    <property type="component" value="Unassembled WGS sequence"/>
</dbReference>
<name>A0A0M2RAF3_9PROT</name>